<evidence type="ECO:0000313" key="12">
    <source>
        <dbReference type="Proteomes" id="UP000772434"/>
    </source>
</evidence>
<evidence type="ECO:0000256" key="1">
    <source>
        <dbReference type="ARBA" id="ARBA00006247"/>
    </source>
</evidence>
<evidence type="ECO:0000256" key="7">
    <source>
        <dbReference type="PIRSR" id="PIRSR037217-2"/>
    </source>
</evidence>
<feature type="binding site" evidence="7">
    <location>
        <position position="225"/>
    </location>
    <ligand>
        <name>Zn(2+)</name>
        <dbReference type="ChEBI" id="CHEBI:29105"/>
        <label>1</label>
    </ligand>
</feature>
<comment type="similarity">
    <text evidence="1">Belongs to the peptidase M20A family.</text>
</comment>
<keyword evidence="2" id="KW-0645">Protease</keyword>
<dbReference type="SUPFAM" id="SSF55031">
    <property type="entry name" value="Bacterial exopeptidase dimerisation domain"/>
    <property type="match status" value="1"/>
</dbReference>
<dbReference type="OrthoDB" id="3064516at2759"/>
<dbReference type="GO" id="GO:0004181">
    <property type="term" value="F:metallocarboxypeptidase activity"/>
    <property type="evidence" value="ECO:0007669"/>
    <property type="project" value="InterPro"/>
</dbReference>
<dbReference type="PANTHER" id="PTHR45962:SF1">
    <property type="entry name" value="N-FATTY-ACYL-AMINO ACID SYNTHASE_HYDROLASE PM20D1"/>
    <property type="match status" value="1"/>
</dbReference>
<feature type="region of interest" description="Disordered" evidence="8">
    <location>
        <begin position="1"/>
        <end position="27"/>
    </location>
</feature>
<dbReference type="CDD" id="cd05674">
    <property type="entry name" value="M20_yscS"/>
    <property type="match status" value="1"/>
</dbReference>
<comment type="caution">
    <text evidence="11">The sequence shown here is derived from an EMBL/GenBank/DDBJ whole genome shotgun (WGS) entry which is preliminary data.</text>
</comment>
<dbReference type="Gene3D" id="3.40.630.10">
    <property type="entry name" value="Zn peptidases"/>
    <property type="match status" value="1"/>
</dbReference>
<organism evidence="11 12">
    <name type="scientific">Rhodocollybia butyracea</name>
    <dbReference type="NCBI Taxonomy" id="206335"/>
    <lineage>
        <taxon>Eukaryota</taxon>
        <taxon>Fungi</taxon>
        <taxon>Dikarya</taxon>
        <taxon>Basidiomycota</taxon>
        <taxon>Agaricomycotina</taxon>
        <taxon>Agaricomycetes</taxon>
        <taxon>Agaricomycetidae</taxon>
        <taxon>Agaricales</taxon>
        <taxon>Marasmiineae</taxon>
        <taxon>Omphalotaceae</taxon>
        <taxon>Rhodocollybia</taxon>
    </lineage>
</organism>
<feature type="compositionally biased region" description="Polar residues" evidence="8">
    <location>
        <begin position="1"/>
        <end position="13"/>
    </location>
</feature>
<dbReference type="InterPro" id="IPR002933">
    <property type="entry name" value="Peptidase_M20"/>
</dbReference>
<feature type="binding site" evidence="7">
    <location>
        <position position="260"/>
    </location>
    <ligand>
        <name>Zn(2+)</name>
        <dbReference type="ChEBI" id="CHEBI:29105"/>
        <label>1</label>
    </ligand>
</feature>
<evidence type="ECO:0000256" key="3">
    <source>
        <dbReference type="ARBA" id="ARBA00022723"/>
    </source>
</evidence>
<gene>
    <name evidence="11" type="ORF">BDP27DRAFT_1317756</name>
</gene>
<feature type="transmembrane region" description="Helical" evidence="9">
    <location>
        <begin position="34"/>
        <end position="53"/>
    </location>
</feature>
<evidence type="ECO:0000256" key="6">
    <source>
        <dbReference type="PIRSR" id="PIRSR037217-1"/>
    </source>
</evidence>
<dbReference type="PIRSF" id="PIRSF037217">
    <property type="entry name" value="Carboxypeptidase_S"/>
    <property type="match status" value="1"/>
</dbReference>
<keyword evidence="9" id="KW-0812">Transmembrane</keyword>
<evidence type="ECO:0000256" key="4">
    <source>
        <dbReference type="ARBA" id="ARBA00022801"/>
    </source>
</evidence>
<feature type="binding site" evidence="7">
    <location>
        <position position="190"/>
    </location>
    <ligand>
        <name>Zn(2+)</name>
        <dbReference type="ChEBI" id="CHEBI:29105"/>
        <label>2</label>
    </ligand>
</feature>
<dbReference type="Proteomes" id="UP000772434">
    <property type="component" value="Unassembled WGS sequence"/>
</dbReference>
<dbReference type="Pfam" id="PF07687">
    <property type="entry name" value="M20_dimer"/>
    <property type="match status" value="1"/>
</dbReference>
<dbReference type="InterPro" id="IPR017141">
    <property type="entry name" value="Pept_M20_carboxypep"/>
</dbReference>
<dbReference type="GO" id="GO:0000328">
    <property type="term" value="C:fungal-type vacuole lumen"/>
    <property type="evidence" value="ECO:0007669"/>
    <property type="project" value="TreeGrafter"/>
</dbReference>
<dbReference type="SUPFAM" id="SSF53187">
    <property type="entry name" value="Zn-dependent exopeptidases"/>
    <property type="match status" value="1"/>
</dbReference>
<dbReference type="GO" id="GO:0051603">
    <property type="term" value="P:proteolysis involved in protein catabolic process"/>
    <property type="evidence" value="ECO:0007669"/>
    <property type="project" value="TreeGrafter"/>
</dbReference>
<accession>A0A9P5UCB9</accession>
<evidence type="ECO:0000256" key="2">
    <source>
        <dbReference type="ARBA" id="ARBA00022670"/>
    </source>
</evidence>
<dbReference type="AlphaFoldDB" id="A0A9P5UCB9"/>
<name>A0A9P5UCB9_9AGAR</name>
<dbReference type="GO" id="GO:0046872">
    <property type="term" value="F:metal ion binding"/>
    <property type="evidence" value="ECO:0007669"/>
    <property type="project" value="UniProtKB-KW"/>
</dbReference>
<dbReference type="InterPro" id="IPR047177">
    <property type="entry name" value="Pept_M20A"/>
</dbReference>
<keyword evidence="9" id="KW-1133">Transmembrane helix</keyword>
<evidence type="ECO:0000256" key="8">
    <source>
        <dbReference type="SAM" id="MobiDB-lite"/>
    </source>
</evidence>
<feature type="domain" description="Peptidase M20 dimerisation" evidence="10">
    <location>
        <begin position="305"/>
        <end position="448"/>
    </location>
</feature>
<dbReference type="EMBL" id="JADNRY010000015">
    <property type="protein sequence ID" value="KAF9073967.1"/>
    <property type="molecule type" value="Genomic_DNA"/>
</dbReference>
<evidence type="ECO:0000313" key="11">
    <source>
        <dbReference type="EMBL" id="KAF9073967.1"/>
    </source>
</evidence>
<dbReference type="Gene3D" id="3.30.70.360">
    <property type="match status" value="1"/>
</dbReference>
<keyword evidence="9" id="KW-0472">Membrane</keyword>
<feature type="binding site" evidence="7">
    <location>
        <position position="287"/>
    </location>
    <ligand>
        <name>Zn(2+)</name>
        <dbReference type="ChEBI" id="CHEBI:29105"/>
        <label>2</label>
    </ligand>
</feature>
<feature type="active site" evidence="6">
    <location>
        <position position="192"/>
    </location>
</feature>
<reference evidence="11" key="1">
    <citation type="submission" date="2020-11" db="EMBL/GenBank/DDBJ databases">
        <authorList>
            <consortium name="DOE Joint Genome Institute"/>
            <person name="Ahrendt S."/>
            <person name="Riley R."/>
            <person name="Andreopoulos W."/>
            <person name="Labutti K."/>
            <person name="Pangilinan J."/>
            <person name="Ruiz-Duenas F.J."/>
            <person name="Barrasa J.M."/>
            <person name="Sanchez-Garcia M."/>
            <person name="Camarero S."/>
            <person name="Miyauchi S."/>
            <person name="Serrano A."/>
            <person name="Linde D."/>
            <person name="Babiker R."/>
            <person name="Drula E."/>
            <person name="Ayuso-Fernandez I."/>
            <person name="Pacheco R."/>
            <person name="Padilla G."/>
            <person name="Ferreira P."/>
            <person name="Barriuso J."/>
            <person name="Kellner H."/>
            <person name="Castanera R."/>
            <person name="Alfaro M."/>
            <person name="Ramirez L."/>
            <person name="Pisabarro A.G."/>
            <person name="Kuo A."/>
            <person name="Tritt A."/>
            <person name="Lipzen A."/>
            <person name="He G."/>
            <person name="Yan M."/>
            <person name="Ng V."/>
            <person name="Cullen D."/>
            <person name="Martin F."/>
            <person name="Rosso M.-N."/>
            <person name="Henrissat B."/>
            <person name="Hibbett D."/>
            <person name="Martinez A.T."/>
            <person name="Grigoriev I.V."/>
        </authorList>
    </citation>
    <scope>NUCLEOTIDE SEQUENCE</scope>
    <source>
        <strain evidence="11">AH 40177</strain>
    </source>
</reference>
<keyword evidence="3 7" id="KW-0479">Metal-binding</keyword>
<protein>
    <submittedName>
        <fullName evidence="11">Carboxypeptidase S</fullName>
    </submittedName>
</protein>
<feature type="binding site" evidence="7">
    <location>
        <position position="225"/>
    </location>
    <ligand>
        <name>Zn(2+)</name>
        <dbReference type="ChEBI" id="CHEBI:29105"/>
        <label>2</label>
    </ligand>
</feature>
<proteinExistence type="inferred from homology"/>
<keyword evidence="4" id="KW-0378">Hydrolase</keyword>
<dbReference type="PROSITE" id="PS00759">
    <property type="entry name" value="ARGE_DAPE_CPG2_2"/>
    <property type="match status" value="1"/>
</dbReference>
<evidence type="ECO:0000259" key="10">
    <source>
        <dbReference type="Pfam" id="PF07687"/>
    </source>
</evidence>
<keyword evidence="12" id="KW-1185">Reference proteome</keyword>
<sequence length="602" mass="65948">MYAKHTTCNSTTRMAKGDGNLPTSNDRSRSRRRWLLYVLLIHGAIVSCSNYFGRFEWPSALFEHALCIVTSCQLNATGICTQVGALYPQISKNAQVWTELTELLETEKFENLAVNKLSGLIQIPSVSYDDMLPPGEDPRWETMGQLHDYLIEAFPLVHETLSLTKVDTYGLIYEWTGTDSSLNPYILAAHQDVVPVNPETLDSWIHPPFLGYFDGTKIWGRGASDDKASLTAIMLTLETLIGKGWTPARTLVLAFGYDEESAGNSANALAKVLEDTFGQDAFAFIIDEGGGFKDIYGTIFATPSVAEKGYVDVKIDVTSPGGHSSVPPAHTTIGYLALLITELEKNPYPIELVRGSVLHDTLLCYASHGESIPHKLKKAIIESTYSDNALRKVEELLVSRDSHYSSLVGTTQAVDIITGGVKANALPESAYAIINHRISTDSSVKEVLIRDGQTISDLAHSLNLTLVGENFGPASAYASNGHVELSIAFNSGLEPAPRTPTASNQWNFLSGTIKATYNAHRGVTGDDNIIVSPGILSGNTDTKSYWNLSRHIFRYNHENSVDGGDIASGMHTVNENIPLYHYLEIIRFFTTLIMNADEADFS</sequence>
<feature type="binding site" evidence="7">
    <location>
        <position position="571"/>
    </location>
    <ligand>
        <name>Zn(2+)</name>
        <dbReference type="ChEBI" id="CHEBI:29105"/>
        <label>1</label>
    </ligand>
</feature>
<feature type="active site" description="Proton acceptor" evidence="6">
    <location>
        <position position="259"/>
    </location>
</feature>
<evidence type="ECO:0000256" key="9">
    <source>
        <dbReference type="SAM" id="Phobius"/>
    </source>
</evidence>
<dbReference type="InterPro" id="IPR001261">
    <property type="entry name" value="ArgE/DapE_CS"/>
</dbReference>
<dbReference type="InterPro" id="IPR011650">
    <property type="entry name" value="Peptidase_M20_dimer"/>
</dbReference>
<dbReference type="PANTHER" id="PTHR45962">
    <property type="entry name" value="N-FATTY-ACYL-AMINO ACID SYNTHASE/HYDROLASE PM20D1"/>
    <property type="match status" value="1"/>
</dbReference>
<dbReference type="InterPro" id="IPR036264">
    <property type="entry name" value="Bact_exopeptidase_dim_dom"/>
</dbReference>
<keyword evidence="11" id="KW-0121">Carboxypeptidase</keyword>
<dbReference type="Pfam" id="PF01546">
    <property type="entry name" value="Peptidase_M20"/>
    <property type="match status" value="1"/>
</dbReference>
<keyword evidence="5 7" id="KW-0862">Zinc</keyword>
<evidence type="ECO:0000256" key="5">
    <source>
        <dbReference type="ARBA" id="ARBA00022833"/>
    </source>
</evidence>